<dbReference type="PANTHER" id="PTHR30579">
    <property type="entry name" value="TRANSCRIPTIONAL REGULATOR"/>
    <property type="match status" value="1"/>
</dbReference>
<dbReference type="InterPro" id="IPR050176">
    <property type="entry name" value="LTTR"/>
</dbReference>
<evidence type="ECO:0000256" key="2">
    <source>
        <dbReference type="ARBA" id="ARBA00023015"/>
    </source>
</evidence>
<comment type="caution">
    <text evidence="6">The sequence shown here is derived from an EMBL/GenBank/DDBJ whole genome shotgun (WGS) entry which is preliminary data.</text>
</comment>
<dbReference type="SUPFAM" id="SSF53850">
    <property type="entry name" value="Periplasmic binding protein-like II"/>
    <property type="match status" value="1"/>
</dbReference>
<organism evidence="6 7">
    <name type="scientific">Seohaeicola nanhaiensis</name>
    <dbReference type="NCBI Taxonomy" id="1387282"/>
    <lineage>
        <taxon>Bacteria</taxon>
        <taxon>Pseudomonadati</taxon>
        <taxon>Pseudomonadota</taxon>
        <taxon>Alphaproteobacteria</taxon>
        <taxon>Rhodobacterales</taxon>
        <taxon>Roseobacteraceae</taxon>
        <taxon>Seohaeicola</taxon>
    </lineage>
</organism>
<dbReference type="Pfam" id="PF00126">
    <property type="entry name" value="HTH_1"/>
    <property type="match status" value="1"/>
</dbReference>
<keyword evidence="3" id="KW-0238">DNA-binding</keyword>
<evidence type="ECO:0000259" key="5">
    <source>
        <dbReference type="PROSITE" id="PS50931"/>
    </source>
</evidence>
<dbReference type="Gene3D" id="3.40.190.290">
    <property type="match status" value="1"/>
</dbReference>
<accession>A0ABV9KF10</accession>
<keyword evidence="2" id="KW-0805">Transcription regulation</keyword>
<protein>
    <submittedName>
        <fullName evidence="6">LysR family transcriptional regulator</fullName>
    </submittedName>
</protein>
<dbReference type="InterPro" id="IPR036390">
    <property type="entry name" value="WH_DNA-bd_sf"/>
</dbReference>
<dbReference type="InterPro" id="IPR036388">
    <property type="entry name" value="WH-like_DNA-bd_sf"/>
</dbReference>
<dbReference type="Gene3D" id="1.10.10.10">
    <property type="entry name" value="Winged helix-like DNA-binding domain superfamily/Winged helix DNA-binding domain"/>
    <property type="match status" value="1"/>
</dbReference>
<dbReference type="InterPro" id="IPR000847">
    <property type="entry name" value="LysR_HTH_N"/>
</dbReference>
<dbReference type="EMBL" id="JBHSGI010000005">
    <property type="protein sequence ID" value="MFC4668498.1"/>
    <property type="molecule type" value="Genomic_DNA"/>
</dbReference>
<gene>
    <name evidence="6" type="ORF">ACFO5X_08030</name>
</gene>
<evidence type="ECO:0000256" key="4">
    <source>
        <dbReference type="ARBA" id="ARBA00023163"/>
    </source>
</evidence>
<dbReference type="PROSITE" id="PS50931">
    <property type="entry name" value="HTH_LYSR"/>
    <property type="match status" value="1"/>
</dbReference>
<dbReference type="Proteomes" id="UP001595973">
    <property type="component" value="Unassembled WGS sequence"/>
</dbReference>
<keyword evidence="7" id="KW-1185">Reference proteome</keyword>
<sequence length="286" mass="30341">MDRPAHIDWDDLNVLLALSAEGSTARAGRRLGLSHQTVARRLARLETRLGGTLIDRGATPWQPTEIGRAVAGKAAQMASLVASALALTRPESAGFQGKVSIAGPRWLITLAVLPALSALRLPHPRLTFDLLSETAPADITLVMSRAMPPLPGARCLADLGLSLYGRPDAIARMEAALAAGLPVQDFTQTRPHLLSFDAAATDANVTTVRDFDTLVDAVRQGLGTAVLPEIVGRTLPGIVASSAIPLPRGSLALWCVIDPDSENLKTLRAVEREILRACRPQMRAAA</sequence>
<feature type="domain" description="HTH lysR-type" evidence="5">
    <location>
        <begin position="7"/>
        <end position="64"/>
    </location>
</feature>
<comment type="similarity">
    <text evidence="1">Belongs to the LysR transcriptional regulatory family.</text>
</comment>
<keyword evidence="4" id="KW-0804">Transcription</keyword>
<reference evidence="7" key="1">
    <citation type="journal article" date="2019" name="Int. J. Syst. Evol. Microbiol.">
        <title>The Global Catalogue of Microorganisms (GCM) 10K type strain sequencing project: providing services to taxonomists for standard genome sequencing and annotation.</title>
        <authorList>
            <consortium name="The Broad Institute Genomics Platform"/>
            <consortium name="The Broad Institute Genome Sequencing Center for Infectious Disease"/>
            <person name="Wu L."/>
            <person name="Ma J."/>
        </authorList>
    </citation>
    <scope>NUCLEOTIDE SEQUENCE [LARGE SCALE GENOMIC DNA]</scope>
    <source>
        <strain evidence="7">CGMCC 4.7283</strain>
    </source>
</reference>
<evidence type="ECO:0000313" key="6">
    <source>
        <dbReference type="EMBL" id="MFC4668498.1"/>
    </source>
</evidence>
<name>A0ABV9KF10_9RHOB</name>
<proteinExistence type="inferred from homology"/>
<dbReference type="SUPFAM" id="SSF46785">
    <property type="entry name" value="Winged helix' DNA-binding domain"/>
    <property type="match status" value="1"/>
</dbReference>
<evidence type="ECO:0000313" key="7">
    <source>
        <dbReference type="Proteomes" id="UP001595973"/>
    </source>
</evidence>
<evidence type="ECO:0000256" key="3">
    <source>
        <dbReference type="ARBA" id="ARBA00023125"/>
    </source>
</evidence>
<dbReference type="RefSeq" id="WP_380716782.1">
    <property type="nucleotide sequence ID" value="NZ_JBHSGI010000005.1"/>
</dbReference>
<dbReference type="PANTHER" id="PTHR30579:SF3">
    <property type="entry name" value="TRANSCRIPTIONAL REGULATORY PROTEIN"/>
    <property type="match status" value="1"/>
</dbReference>
<evidence type="ECO:0000256" key="1">
    <source>
        <dbReference type="ARBA" id="ARBA00009437"/>
    </source>
</evidence>